<organism evidence="1 2">
    <name type="scientific">Ulvibacter antarcticus</name>
    <dbReference type="NCBI Taxonomy" id="442714"/>
    <lineage>
        <taxon>Bacteria</taxon>
        <taxon>Pseudomonadati</taxon>
        <taxon>Bacteroidota</taxon>
        <taxon>Flavobacteriia</taxon>
        <taxon>Flavobacteriales</taxon>
        <taxon>Flavobacteriaceae</taxon>
        <taxon>Ulvibacter</taxon>
    </lineage>
</organism>
<accession>A0A3L9YXZ5</accession>
<reference evidence="1 2" key="1">
    <citation type="submission" date="2018-10" db="EMBL/GenBank/DDBJ databases">
        <title>Genomic Encyclopedia of Archaeal and Bacterial Type Strains, Phase II (KMG-II): from individual species to whole genera.</title>
        <authorList>
            <person name="Goeker M."/>
        </authorList>
    </citation>
    <scope>NUCLEOTIDE SEQUENCE [LARGE SCALE GENOMIC DNA]</scope>
    <source>
        <strain evidence="1 2">DSM 23424</strain>
    </source>
</reference>
<dbReference type="Proteomes" id="UP000271339">
    <property type="component" value="Unassembled WGS sequence"/>
</dbReference>
<gene>
    <name evidence="1" type="ORF">BXY75_1577</name>
</gene>
<dbReference type="AlphaFoldDB" id="A0A3L9YXZ5"/>
<evidence type="ECO:0000313" key="1">
    <source>
        <dbReference type="EMBL" id="RMA64697.1"/>
    </source>
</evidence>
<evidence type="ECO:0000313" key="2">
    <source>
        <dbReference type="Proteomes" id="UP000271339"/>
    </source>
</evidence>
<proteinExistence type="predicted"/>
<dbReference type="EMBL" id="REFC01000012">
    <property type="protein sequence ID" value="RMA64697.1"/>
    <property type="molecule type" value="Genomic_DNA"/>
</dbReference>
<sequence>MVEVFKTNISQINVAESVLQDLLKHFPSSSINFDLEDCDKILRIENCLAKPESIVLFLNRNGFECEILK</sequence>
<comment type="caution">
    <text evidence="1">The sequence shown here is derived from an EMBL/GenBank/DDBJ whole genome shotgun (WGS) entry which is preliminary data.</text>
</comment>
<name>A0A3L9YXZ5_9FLAO</name>
<dbReference type="OrthoDB" id="1036397at2"/>
<protein>
    <recommendedName>
        <fullName evidence="3">HMA domain-containing protein</fullName>
    </recommendedName>
</protein>
<keyword evidence="2" id="KW-1185">Reference proteome</keyword>
<evidence type="ECO:0008006" key="3">
    <source>
        <dbReference type="Google" id="ProtNLM"/>
    </source>
</evidence>